<dbReference type="OrthoDB" id="3350591at2759"/>
<dbReference type="InterPro" id="IPR053204">
    <property type="entry name" value="Oxopyrrolidines_Biosynth-assoc"/>
</dbReference>
<dbReference type="PANTHER" id="PTHR38797">
    <property type="entry name" value="NUCLEAR PORE COMPLEX PROTEIN NUP85-RELATED"/>
    <property type="match status" value="1"/>
</dbReference>
<keyword evidence="2" id="KW-1185">Reference proteome</keyword>
<dbReference type="AlphaFoldDB" id="A0A9P4J0N1"/>
<dbReference type="InterPro" id="IPR022085">
    <property type="entry name" value="OpdG"/>
</dbReference>
<dbReference type="PANTHER" id="PTHR38797:SF4">
    <property type="entry name" value="NUCLEAR PORE COMPLEX PROTEIN NUP85"/>
    <property type="match status" value="1"/>
</dbReference>
<reference evidence="1" key="1">
    <citation type="journal article" date="2020" name="Stud. Mycol.">
        <title>101 Dothideomycetes genomes: a test case for predicting lifestyles and emergence of pathogens.</title>
        <authorList>
            <person name="Haridas S."/>
            <person name="Albert R."/>
            <person name="Binder M."/>
            <person name="Bloem J."/>
            <person name="Labutti K."/>
            <person name="Salamov A."/>
            <person name="Andreopoulos B."/>
            <person name="Baker S."/>
            <person name="Barry K."/>
            <person name="Bills G."/>
            <person name="Bluhm B."/>
            <person name="Cannon C."/>
            <person name="Castanera R."/>
            <person name="Culley D."/>
            <person name="Daum C."/>
            <person name="Ezra D."/>
            <person name="Gonzalez J."/>
            <person name="Henrissat B."/>
            <person name="Kuo A."/>
            <person name="Liang C."/>
            <person name="Lipzen A."/>
            <person name="Lutzoni F."/>
            <person name="Magnuson J."/>
            <person name="Mondo S."/>
            <person name="Nolan M."/>
            <person name="Ohm R."/>
            <person name="Pangilinan J."/>
            <person name="Park H.-J."/>
            <person name="Ramirez L."/>
            <person name="Alfaro M."/>
            <person name="Sun H."/>
            <person name="Tritt A."/>
            <person name="Yoshinaga Y."/>
            <person name="Zwiers L.-H."/>
            <person name="Turgeon B."/>
            <person name="Goodwin S."/>
            <person name="Spatafora J."/>
            <person name="Crous P."/>
            <person name="Grigoriev I."/>
        </authorList>
    </citation>
    <scope>NUCLEOTIDE SEQUENCE</scope>
    <source>
        <strain evidence="1">CBS 260.36</strain>
    </source>
</reference>
<dbReference type="Proteomes" id="UP000799439">
    <property type="component" value="Unassembled WGS sequence"/>
</dbReference>
<evidence type="ECO:0000313" key="1">
    <source>
        <dbReference type="EMBL" id="KAF2152211.1"/>
    </source>
</evidence>
<comment type="caution">
    <text evidence="1">The sequence shown here is derived from an EMBL/GenBank/DDBJ whole genome shotgun (WGS) entry which is preliminary data.</text>
</comment>
<evidence type="ECO:0000313" key="2">
    <source>
        <dbReference type="Proteomes" id="UP000799439"/>
    </source>
</evidence>
<accession>A0A9P4J0N1</accession>
<name>A0A9P4J0N1_9PEZI</name>
<gene>
    <name evidence="1" type="ORF">K461DRAFT_278437</name>
</gene>
<sequence length="322" mass="35937">MLSVIAAEPVKLDLISSRDSRAAKALADVVQRVVDGTQQPNSAAQLISEIVIDDCEVHLSRTGYHRRDPNLCETYEVCNSTGMQDLLWDYLGRAAMLMPSTHSGQTNLISLVVALKNLPRRKVAARLSDDKLYEVELWTLNKKNGYAGFAHWLLKLEQVYLHENDLTWKDDASTKFINIATLLAGLAGVGVVDTTRLCTMARLDFRTINPSDRTQNTNLCETLILAAAQWIRHAGPALFEMCEKKALADASSTTWTKASWAAWKQKFNAVLLSKARFYPRVCEAAAESVSIMEKVEQEGVTTNVVETLQLLTMFDDDEEIEL</sequence>
<organism evidence="1 2">
    <name type="scientific">Myriangium duriaei CBS 260.36</name>
    <dbReference type="NCBI Taxonomy" id="1168546"/>
    <lineage>
        <taxon>Eukaryota</taxon>
        <taxon>Fungi</taxon>
        <taxon>Dikarya</taxon>
        <taxon>Ascomycota</taxon>
        <taxon>Pezizomycotina</taxon>
        <taxon>Dothideomycetes</taxon>
        <taxon>Dothideomycetidae</taxon>
        <taxon>Myriangiales</taxon>
        <taxon>Myriangiaceae</taxon>
        <taxon>Myriangium</taxon>
    </lineage>
</organism>
<protein>
    <submittedName>
        <fullName evidence="1">Uncharacterized protein</fullName>
    </submittedName>
</protein>
<dbReference type="Pfam" id="PF12311">
    <property type="entry name" value="DUF3632"/>
    <property type="match status" value="1"/>
</dbReference>
<dbReference type="EMBL" id="ML996086">
    <property type="protein sequence ID" value="KAF2152211.1"/>
    <property type="molecule type" value="Genomic_DNA"/>
</dbReference>
<proteinExistence type="predicted"/>